<keyword evidence="4" id="KW-1185">Reference proteome</keyword>
<sequence length="443" mass="47461">MVGSGLVGEVRASGSASAIEAPKQSFKPFFKALKESKSRGDWFKALNVLHQARRQGLELNKVLTTSALSSCAGAASSAETAPRLRGAEPLAQWRWAVNLLESMRQAELETNLFAWSACVSACEKSQLSQKDVLSRDLWSLGLQFLAKAASEDCGVNVVPTSAAIACCEKTRRCGQWDRAIHLLQQMPTSSVEANVISLGAVLSSCQKSFCWGTTLELLGAAKQRGLQPNTIVVNAAISVCQKFQTWEAALELLGPNSSAVSFGAALGAFEPGSWFWSLQLFTCMTQQTLQPMVSTWNSALSSASAKWRWASEILGRIRSPDTLSLASAITAFAAGIKDPTSPEATLSGLQQVHRRLRELPGDHSGCDAEVLQATGRAGSWHLALTIFNEAGEAAKILPMPGFAGALRASLLWSQAAWSCEAAWQPSSWPLPKGLAKCEVLLPL</sequence>
<dbReference type="Proteomes" id="UP001152797">
    <property type="component" value="Unassembled WGS sequence"/>
</dbReference>
<dbReference type="Gene3D" id="1.25.40.10">
    <property type="entry name" value="Tetratricopeptide repeat domain"/>
    <property type="match status" value="1"/>
</dbReference>
<organism evidence="2">
    <name type="scientific">Cladocopium goreaui</name>
    <dbReference type="NCBI Taxonomy" id="2562237"/>
    <lineage>
        <taxon>Eukaryota</taxon>
        <taxon>Sar</taxon>
        <taxon>Alveolata</taxon>
        <taxon>Dinophyceae</taxon>
        <taxon>Suessiales</taxon>
        <taxon>Symbiodiniaceae</taxon>
        <taxon>Cladocopium</taxon>
    </lineage>
</organism>
<keyword evidence="1" id="KW-0677">Repeat</keyword>
<dbReference type="OrthoDB" id="438073at2759"/>
<dbReference type="PANTHER" id="PTHR47936">
    <property type="entry name" value="PPR_LONG DOMAIN-CONTAINING PROTEIN"/>
    <property type="match status" value="1"/>
</dbReference>
<dbReference type="AlphaFoldDB" id="A0A9P1CER9"/>
<name>A0A9P1CER9_9DINO</name>
<proteinExistence type="predicted"/>
<dbReference type="EMBL" id="CAMXCT020001446">
    <property type="protein sequence ID" value="CAL1143550.1"/>
    <property type="molecule type" value="Genomic_DNA"/>
</dbReference>
<dbReference type="InterPro" id="IPR011990">
    <property type="entry name" value="TPR-like_helical_dom_sf"/>
</dbReference>
<evidence type="ECO:0000256" key="1">
    <source>
        <dbReference type="ARBA" id="ARBA00022737"/>
    </source>
</evidence>
<dbReference type="EMBL" id="CAMXCT030001446">
    <property type="protein sequence ID" value="CAL4777487.1"/>
    <property type="molecule type" value="Genomic_DNA"/>
</dbReference>
<reference evidence="3 4" key="2">
    <citation type="submission" date="2024-05" db="EMBL/GenBank/DDBJ databases">
        <authorList>
            <person name="Chen Y."/>
            <person name="Shah S."/>
            <person name="Dougan E. K."/>
            <person name="Thang M."/>
            <person name="Chan C."/>
        </authorList>
    </citation>
    <scope>NUCLEOTIDE SEQUENCE [LARGE SCALE GENOMIC DNA]</scope>
</reference>
<dbReference type="PANTHER" id="PTHR47936:SF1">
    <property type="entry name" value="PENTATRICOPEPTIDE REPEAT-CONTAINING PROTEIN GUN1, CHLOROPLASTIC"/>
    <property type="match status" value="1"/>
</dbReference>
<gene>
    <name evidence="2" type="ORF">C1SCF055_LOCUS17190</name>
</gene>
<evidence type="ECO:0000313" key="4">
    <source>
        <dbReference type="Proteomes" id="UP001152797"/>
    </source>
</evidence>
<reference evidence="2" key="1">
    <citation type="submission" date="2022-10" db="EMBL/GenBank/DDBJ databases">
        <authorList>
            <person name="Chen Y."/>
            <person name="Dougan E. K."/>
            <person name="Chan C."/>
            <person name="Rhodes N."/>
            <person name="Thang M."/>
        </authorList>
    </citation>
    <scope>NUCLEOTIDE SEQUENCE</scope>
</reference>
<evidence type="ECO:0000313" key="3">
    <source>
        <dbReference type="EMBL" id="CAL4777487.1"/>
    </source>
</evidence>
<accession>A0A9P1CER9</accession>
<protein>
    <submittedName>
        <fullName evidence="3">Pentatricopeptide repeat-containing protein GUN1, chloroplastic (Pentatricopeptide repeat-containing protein At2g31400) (Protein GENOMES UNCOUPLED 1)</fullName>
    </submittedName>
</protein>
<dbReference type="EMBL" id="CAMXCT010001446">
    <property type="protein sequence ID" value="CAI3990175.1"/>
    <property type="molecule type" value="Genomic_DNA"/>
</dbReference>
<evidence type="ECO:0000313" key="2">
    <source>
        <dbReference type="EMBL" id="CAI3990175.1"/>
    </source>
</evidence>
<comment type="caution">
    <text evidence="2">The sequence shown here is derived from an EMBL/GenBank/DDBJ whole genome shotgun (WGS) entry which is preliminary data.</text>
</comment>